<dbReference type="AlphaFoldDB" id="A0A368L617"/>
<dbReference type="PANTHER" id="PTHR45458">
    <property type="entry name" value="SHORT-CHAIN DEHYDROGENASE/REDUCTASE SDR"/>
    <property type="match status" value="1"/>
</dbReference>
<dbReference type="CDD" id="cd05325">
    <property type="entry name" value="carb_red_sniffer_like_SDR_c"/>
    <property type="match status" value="1"/>
</dbReference>
<name>A0A368L617_9BURK</name>
<protein>
    <submittedName>
        <fullName evidence="1">Short chain dehydrogenase</fullName>
    </submittedName>
</protein>
<organism evidence="1 2">
    <name type="scientific">Parvibium lacunae</name>
    <dbReference type="NCBI Taxonomy" id="1888893"/>
    <lineage>
        <taxon>Bacteria</taxon>
        <taxon>Pseudomonadati</taxon>
        <taxon>Pseudomonadota</taxon>
        <taxon>Betaproteobacteria</taxon>
        <taxon>Burkholderiales</taxon>
        <taxon>Alcaligenaceae</taxon>
        <taxon>Parvibium</taxon>
    </lineage>
</organism>
<dbReference type="RefSeq" id="WP_114402675.1">
    <property type="nucleotide sequence ID" value="NZ_QPGB01000002.1"/>
</dbReference>
<keyword evidence="2" id="KW-1185">Reference proteome</keyword>
<dbReference type="PANTHER" id="PTHR45458:SF1">
    <property type="entry name" value="SHORT CHAIN DEHYDROGENASE"/>
    <property type="match status" value="1"/>
</dbReference>
<comment type="caution">
    <text evidence="1">The sequence shown here is derived from an EMBL/GenBank/DDBJ whole genome shotgun (WGS) entry which is preliminary data.</text>
</comment>
<dbReference type="Proteomes" id="UP000252357">
    <property type="component" value="Unassembled WGS sequence"/>
</dbReference>
<gene>
    <name evidence="1" type="ORF">DU000_07235</name>
</gene>
<dbReference type="EMBL" id="QPGB01000002">
    <property type="protein sequence ID" value="RCS58590.1"/>
    <property type="molecule type" value="Genomic_DNA"/>
</dbReference>
<dbReference type="GO" id="GO:0016616">
    <property type="term" value="F:oxidoreductase activity, acting on the CH-OH group of donors, NAD or NADP as acceptor"/>
    <property type="evidence" value="ECO:0007669"/>
    <property type="project" value="TreeGrafter"/>
</dbReference>
<dbReference type="InterPro" id="IPR052184">
    <property type="entry name" value="SDR_enzymes"/>
</dbReference>
<dbReference type="InterPro" id="IPR002347">
    <property type="entry name" value="SDR_fam"/>
</dbReference>
<accession>A0A368L617</accession>
<reference evidence="1 2" key="1">
    <citation type="journal article" date="2018" name="Int. J. Syst. Evol. Microbiol.">
        <title>Parvibium lacunae gen. nov., sp. nov., a new member of the family Alcaligenaceae isolated from a freshwater pond.</title>
        <authorList>
            <person name="Chen W.M."/>
            <person name="Xie P.B."/>
            <person name="Hsu M.Y."/>
            <person name="Sheu S.Y."/>
        </authorList>
    </citation>
    <scope>NUCLEOTIDE SEQUENCE [LARGE SCALE GENOMIC DNA]</scope>
    <source>
        <strain evidence="1 2">KMB9</strain>
    </source>
</reference>
<evidence type="ECO:0000313" key="1">
    <source>
        <dbReference type="EMBL" id="RCS58590.1"/>
    </source>
</evidence>
<dbReference type="NCBIfam" id="NF005403">
    <property type="entry name" value="PRK06953.1"/>
    <property type="match status" value="1"/>
</dbReference>
<dbReference type="SUPFAM" id="SSF51735">
    <property type="entry name" value="NAD(P)-binding Rossmann-fold domains"/>
    <property type="match status" value="1"/>
</dbReference>
<dbReference type="InterPro" id="IPR036291">
    <property type="entry name" value="NAD(P)-bd_dom_sf"/>
</dbReference>
<dbReference type="PRINTS" id="PR00081">
    <property type="entry name" value="GDHRDH"/>
</dbReference>
<sequence>MRALIIGATRGIGLGLTQRYLADGWHVTATARREADLPQLQSLGAKPLKLDVTLPSSIMSMEWVLAGEQYDLVIYVAGILSRGPATAVPTQAEFDLVMHTNVLGMMQLLPCLAPKLANQHGKWIAISSGMGSIAEAQSSANWLYRVSKAALNMAIRSAAFDYPAVTFAALCPGWVKTDMGGPQATLEVADSVQGLRQVIAGLSLADSGCYKNHLGHSLSW</sequence>
<dbReference type="Pfam" id="PF00106">
    <property type="entry name" value="adh_short"/>
    <property type="match status" value="1"/>
</dbReference>
<dbReference type="OrthoDB" id="5786478at2"/>
<evidence type="ECO:0000313" key="2">
    <source>
        <dbReference type="Proteomes" id="UP000252357"/>
    </source>
</evidence>
<proteinExistence type="predicted"/>
<dbReference type="Gene3D" id="3.40.50.720">
    <property type="entry name" value="NAD(P)-binding Rossmann-like Domain"/>
    <property type="match status" value="1"/>
</dbReference>